<comment type="caution">
    <text evidence="4">The sequence shown here is derived from an EMBL/GenBank/DDBJ whole genome shotgun (WGS) entry which is preliminary data.</text>
</comment>
<sequence length="503" mass="55496">MTILSLLQESLHVVSINKPYFGKATTTEGSVTISPQHAQQFDVDVWATYVKKLLEKANRANKGKQKVHLILGQRFFTFVRIDIPVETPSGSVPEYIRHHLFESTPSISPQDSYVYETVTNRGMVYANAYVLPLQTRAQVQTLLDLFDISVEKIYPEAPLLFSTFSHTLNKNKQEPVFFLEYGQYQSTGLMFDAQGLLDAQVRILDSHTIIAELKKIVTSKPKPARLIVSGKLSTEIRQDSFTKEVGMWTNPLHRILQDSLVQKKAVTIQLQEHTLAYLREITLLHALDEKKELISFLPQTTKAYVPAPTAEPEPVAETVPEPTPVEPPIKSEPTISSPSGISASPQPTSSPRWVIMAVVMLVTASITLGIAYGVSNLSFSFAMPKLPFLAKPTPSPTPQPTATPTPTLAPIARKDISLSIENGVGTTGLAGTYQERLTNLGYKVTTTGNADNYDYTVTVIKTGNRAIYERLKKDLSEFLSGAPQYETSTDTDSAVIILGSDSK</sequence>
<keyword evidence="2" id="KW-1133">Transmembrane helix</keyword>
<accession>A0A2M8KU54</accession>
<feature type="region of interest" description="Disordered" evidence="1">
    <location>
        <begin position="308"/>
        <end position="349"/>
    </location>
</feature>
<evidence type="ECO:0000313" key="4">
    <source>
        <dbReference type="EMBL" id="PJE63456.1"/>
    </source>
</evidence>
<dbReference type="EMBL" id="PFEE01000066">
    <property type="protein sequence ID" value="PJE63456.1"/>
    <property type="molecule type" value="Genomic_DNA"/>
</dbReference>
<dbReference type="AlphaFoldDB" id="A0A2M8KU54"/>
<dbReference type="Proteomes" id="UP000231569">
    <property type="component" value="Unassembled WGS sequence"/>
</dbReference>
<organism evidence="4 5">
    <name type="scientific">Candidatus Roizmanbacteria bacterium CG10_big_fil_rev_8_21_14_0_10_45_7</name>
    <dbReference type="NCBI Taxonomy" id="1974854"/>
    <lineage>
        <taxon>Bacteria</taxon>
        <taxon>Candidatus Roizmaniibacteriota</taxon>
    </lineage>
</organism>
<evidence type="ECO:0000256" key="1">
    <source>
        <dbReference type="SAM" id="MobiDB-lite"/>
    </source>
</evidence>
<feature type="compositionally biased region" description="Low complexity" evidence="1">
    <location>
        <begin position="308"/>
        <end position="320"/>
    </location>
</feature>
<dbReference type="InterPro" id="IPR027381">
    <property type="entry name" value="LytR/CpsA/Psr_C"/>
</dbReference>
<reference evidence="5" key="1">
    <citation type="submission" date="2017-09" db="EMBL/GenBank/DDBJ databases">
        <title>Depth-based differentiation of microbial function through sediment-hosted aquifers and enrichment of novel symbionts in the deep terrestrial subsurface.</title>
        <authorList>
            <person name="Probst A.J."/>
            <person name="Ladd B."/>
            <person name="Jarett J.K."/>
            <person name="Geller-Mcgrath D.E."/>
            <person name="Sieber C.M.K."/>
            <person name="Emerson J.B."/>
            <person name="Anantharaman K."/>
            <person name="Thomas B.C."/>
            <person name="Malmstrom R."/>
            <person name="Stieglmeier M."/>
            <person name="Klingl A."/>
            <person name="Woyke T."/>
            <person name="Ryan C.M."/>
            <person name="Banfield J.F."/>
        </authorList>
    </citation>
    <scope>NUCLEOTIDE SEQUENCE [LARGE SCALE GENOMIC DNA]</scope>
</reference>
<feature type="domain" description="LytR/CpsA/Psr regulator C-terminal" evidence="3">
    <location>
        <begin position="416"/>
        <end position="501"/>
    </location>
</feature>
<dbReference type="Gene3D" id="3.30.70.2390">
    <property type="match status" value="1"/>
</dbReference>
<protein>
    <recommendedName>
        <fullName evidence="3">LytR/CpsA/Psr regulator C-terminal domain-containing protein</fullName>
    </recommendedName>
</protein>
<evidence type="ECO:0000256" key="2">
    <source>
        <dbReference type="SAM" id="Phobius"/>
    </source>
</evidence>
<evidence type="ECO:0000259" key="3">
    <source>
        <dbReference type="Pfam" id="PF13399"/>
    </source>
</evidence>
<feature type="compositionally biased region" description="Polar residues" evidence="1">
    <location>
        <begin position="333"/>
        <end position="349"/>
    </location>
</feature>
<proteinExistence type="predicted"/>
<name>A0A2M8KU54_9BACT</name>
<feature type="transmembrane region" description="Helical" evidence="2">
    <location>
        <begin position="353"/>
        <end position="375"/>
    </location>
</feature>
<keyword evidence="2" id="KW-0472">Membrane</keyword>
<dbReference type="Pfam" id="PF13399">
    <property type="entry name" value="LytR_C"/>
    <property type="match status" value="1"/>
</dbReference>
<gene>
    <name evidence="4" type="ORF">COU89_03190</name>
</gene>
<keyword evidence="2" id="KW-0812">Transmembrane</keyword>
<evidence type="ECO:0000313" key="5">
    <source>
        <dbReference type="Proteomes" id="UP000231569"/>
    </source>
</evidence>